<keyword evidence="3" id="KW-1185">Reference proteome</keyword>
<evidence type="ECO:0000256" key="1">
    <source>
        <dbReference type="SAM" id="MobiDB-lite"/>
    </source>
</evidence>
<dbReference type="HOGENOM" id="CLU_1855244_0_0_1"/>
<sequence length="138" mass="16537">MFFLPFISYFFKILKAADENKDKETKTVSGCESMDPEDKKIPNINLYRDCYYYYCDEPIEYSFEKLELQTTSQNEDTKKECGGSDDLENPLVTKKAQEQRLKQYEEQIQYFIFDEEMDFDDEIEARQITQSAYTRRRG</sequence>
<dbReference type="AlphaFoldDB" id="J9DT42"/>
<feature type="region of interest" description="Disordered" evidence="1">
    <location>
        <begin position="73"/>
        <end position="92"/>
    </location>
</feature>
<reference evidence="3" key="2">
    <citation type="submission" date="2015-07" db="EMBL/GenBank/DDBJ databases">
        <title>Contrasting host-pathogen interactions and genome evolution in two generalist and specialist microsporidian pathogens of mosquitoes.</title>
        <authorList>
            <consortium name="The Broad Institute Genomics Platform"/>
            <consortium name="The Broad Institute Genome Sequencing Center for Infectious Disease"/>
            <person name="Cuomo C.A."/>
            <person name="Sanscrainte N.D."/>
            <person name="Goldberg J.M."/>
            <person name="Heiman D."/>
            <person name="Young S."/>
            <person name="Zeng Q."/>
            <person name="Becnel J.J."/>
            <person name="Birren B.W."/>
        </authorList>
    </citation>
    <scope>NUCLEOTIDE SEQUENCE [LARGE SCALE GENOMIC DNA]</scope>
    <source>
        <strain evidence="3">USNM 41457</strain>
    </source>
</reference>
<gene>
    <name evidence="2" type="ORF">EDEG_01294</name>
</gene>
<accession>J9DT42</accession>
<dbReference type="Proteomes" id="UP000003163">
    <property type="component" value="Unassembled WGS sequence"/>
</dbReference>
<dbReference type="InParanoid" id="J9DT42"/>
<dbReference type="VEuPathDB" id="MicrosporidiaDB:EDEG_01294"/>
<comment type="caution">
    <text evidence="2">The sequence shown here is derived from an EMBL/GenBank/DDBJ whole genome shotgun (WGS) entry which is preliminary data.</text>
</comment>
<reference evidence="2 3" key="1">
    <citation type="submission" date="2011-08" db="EMBL/GenBank/DDBJ databases">
        <authorList>
            <person name="Liu Z.J."/>
            <person name="Shi F.L."/>
            <person name="Lu J.Q."/>
            <person name="Li M."/>
            <person name="Wang Z.L."/>
        </authorList>
    </citation>
    <scope>NUCLEOTIDE SEQUENCE [LARGE SCALE GENOMIC DNA]</scope>
    <source>
        <strain evidence="2 3">USNM 41457</strain>
    </source>
</reference>
<organism evidence="2 3">
    <name type="scientific">Edhazardia aedis (strain USNM 41457)</name>
    <name type="common">Microsporidian parasite</name>
    <dbReference type="NCBI Taxonomy" id="1003232"/>
    <lineage>
        <taxon>Eukaryota</taxon>
        <taxon>Fungi</taxon>
        <taxon>Fungi incertae sedis</taxon>
        <taxon>Microsporidia</taxon>
        <taxon>Edhazardia</taxon>
    </lineage>
</organism>
<evidence type="ECO:0000313" key="3">
    <source>
        <dbReference type="Proteomes" id="UP000003163"/>
    </source>
</evidence>
<protein>
    <submittedName>
        <fullName evidence="2">Uncharacterized protein</fullName>
    </submittedName>
</protein>
<name>J9DT42_EDHAE</name>
<proteinExistence type="predicted"/>
<dbReference type="EMBL" id="AFBI03000018">
    <property type="protein sequence ID" value="EJW04477.1"/>
    <property type="molecule type" value="Genomic_DNA"/>
</dbReference>
<evidence type="ECO:0000313" key="2">
    <source>
        <dbReference type="EMBL" id="EJW04477.1"/>
    </source>
</evidence>